<dbReference type="GeneTree" id="ENSGT00390000005972"/>
<dbReference type="PANTHER" id="PTHR16213:SF78">
    <property type="entry name" value="SELENOPROTEIN N"/>
    <property type="match status" value="1"/>
</dbReference>
<reference evidence="2" key="1">
    <citation type="submission" date="2011-03" db="EMBL/GenBank/DDBJ databases">
        <title>Version 3 of the genome sequence of Otolemur garnettii (Bushbaby).</title>
        <authorList>
            <consortium name="The Broad Institute Genome Sequencing Platform"/>
            <person name="Di Palma F."/>
            <person name="Johnson J."/>
            <person name="Lander E.S."/>
            <person name="Lindblad-Toh K."/>
            <person name="Jaffe D.B."/>
            <person name="Gnerre S."/>
            <person name="MacCallum I."/>
            <person name="Przybylski D."/>
            <person name="Ribeiro F.J."/>
            <person name="Burton J.N."/>
            <person name="Walker B.J."/>
            <person name="Sharpe T."/>
            <person name="Hall G."/>
        </authorList>
    </citation>
    <scope>NUCLEOTIDE SEQUENCE [LARGE SCALE GENOMIC DNA]</scope>
</reference>
<dbReference type="EMBL" id="AAQR03155601">
    <property type="status" value="NOT_ANNOTATED_CDS"/>
    <property type="molecule type" value="Genomic_DNA"/>
</dbReference>
<reference evidence="1" key="2">
    <citation type="submission" date="2025-08" db="UniProtKB">
        <authorList>
            <consortium name="Ensembl"/>
        </authorList>
    </citation>
    <scope>IDENTIFICATION</scope>
</reference>
<evidence type="ECO:0000313" key="1">
    <source>
        <dbReference type="Ensembl" id="ENSOGAP00000021069.1"/>
    </source>
</evidence>
<dbReference type="STRING" id="30611.ENSOGAP00000021069"/>
<evidence type="ECO:0000313" key="2">
    <source>
        <dbReference type="Proteomes" id="UP000005225"/>
    </source>
</evidence>
<dbReference type="HOGENOM" id="CLU_3263160_0_0_1"/>
<dbReference type="GO" id="GO:0048741">
    <property type="term" value="P:skeletal muscle fiber development"/>
    <property type="evidence" value="ECO:0007669"/>
    <property type="project" value="TreeGrafter"/>
</dbReference>
<dbReference type="Proteomes" id="UP000005225">
    <property type="component" value="Unassembled WGS sequence"/>
</dbReference>
<dbReference type="GO" id="GO:0005789">
    <property type="term" value="C:endoplasmic reticulum membrane"/>
    <property type="evidence" value="ECO:0007669"/>
    <property type="project" value="TreeGrafter"/>
</dbReference>
<proteinExistence type="predicted"/>
<keyword evidence="2" id="KW-1185">Reference proteome</keyword>
<organism evidence="1 2">
    <name type="scientific">Otolemur garnettii</name>
    <name type="common">Small-eared galago</name>
    <name type="synonym">Garnett's greater bushbaby</name>
    <dbReference type="NCBI Taxonomy" id="30611"/>
    <lineage>
        <taxon>Eukaryota</taxon>
        <taxon>Metazoa</taxon>
        <taxon>Chordata</taxon>
        <taxon>Craniata</taxon>
        <taxon>Vertebrata</taxon>
        <taxon>Euteleostomi</taxon>
        <taxon>Mammalia</taxon>
        <taxon>Eutheria</taxon>
        <taxon>Euarchontoglires</taxon>
        <taxon>Primates</taxon>
        <taxon>Strepsirrhini</taxon>
        <taxon>Lorisiformes</taxon>
        <taxon>Galagidae</taxon>
        <taxon>Otolemur</taxon>
    </lineage>
</organism>
<dbReference type="InParanoid" id="H0XY76"/>
<protein>
    <submittedName>
        <fullName evidence="1">Uncharacterized protein</fullName>
    </submittedName>
</protein>
<dbReference type="PANTHER" id="PTHR16213">
    <property type="entry name" value="SELENOPROTEIN N"/>
    <property type="match status" value="1"/>
</dbReference>
<dbReference type="AlphaFoldDB" id="H0XY76"/>
<name>H0XY76_OTOGA</name>
<dbReference type="eggNOG" id="ENOG502QREI">
    <property type="taxonomic scope" value="Eukaryota"/>
</dbReference>
<reference evidence="1" key="3">
    <citation type="submission" date="2025-09" db="UniProtKB">
        <authorList>
            <consortium name="Ensembl"/>
        </authorList>
    </citation>
    <scope>IDENTIFICATION</scope>
</reference>
<sequence>KELEDLQNNQDNPSHRKLASLHLEKYNFPVEMMICLPNGTVV</sequence>
<accession>H0XY76</accession>
<dbReference type="GO" id="GO:0055074">
    <property type="term" value="P:calcium ion homeostasis"/>
    <property type="evidence" value="ECO:0007669"/>
    <property type="project" value="TreeGrafter"/>
</dbReference>
<dbReference type="Ensembl" id="ENSOGAT00000024652.1">
    <property type="protein sequence ID" value="ENSOGAP00000021069.1"/>
    <property type="gene ID" value="ENSOGAG00000024972.1"/>
</dbReference>